<dbReference type="AlphaFoldDB" id="A0A9P4H9V3"/>
<proteinExistence type="predicted"/>
<protein>
    <submittedName>
        <fullName evidence="1">Uncharacterized protein</fullName>
    </submittedName>
</protein>
<comment type="caution">
    <text evidence="1">The sequence shown here is derived from an EMBL/GenBank/DDBJ whole genome shotgun (WGS) entry which is preliminary data.</text>
</comment>
<dbReference type="EMBL" id="ML978197">
    <property type="protein sequence ID" value="KAF2029720.1"/>
    <property type="molecule type" value="Genomic_DNA"/>
</dbReference>
<name>A0A9P4H9V3_9PLEO</name>
<dbReference type="OrthoDB" id="3789784at2759"/>
<reference evidence="1" key="1">
    <citation type="journal article" date="2020" name="Stud. Mycol.">
        <title>101 Dothideomycetes genomes: a test case for predicting lifestyles and emergence of pathogens.</title>
        <authorList>
            <person name="Haridas S."/>
            <person name="Albert R."/>
            <person name="Binder M."/>
            <person name="Bloem J."/>
            <person name="Labutti K."/>
            <person name="Salamov A."/>
            <person name="Andreopoulos B."/>
            <person name="Baker S."/>
            <person name="Barry K."/>
            <person name="Bills G."/>
            <person name="Bluhm B."/>
            <person name="Cannon C."/>
            <person name="Castanera R."/>
            <person name="Culley D."/>
            <person name="Daum C."/>
            <person name="Ezra D."/>
            <person name="Gonzalez J."/>
            <person name="Henrissat B."/>
            <person name="Kuo A."/>
            <person name="Liang C."/>
            <person name="Lipzen A."/>
            <person name="Lutzoni F."/>
            <person name="Magnuson J."/>
            <person name="Mondo S."/>
            <person name="Nolan M."/>
            <person name="Ohm R."/>
            <person name="Pangilinan J."/>
            <person name="Park H.-J."/>
            <person name="Ramirez L."/>
            <person name="Alfaro M."/>
            <person name="Sun H."/>
            <person name="Tritt A."/>
            <person name="Yoshinaga Y."/>
            <person name="Zwiers L.-H."/>
            <person name="Turgeon B."/>
            <person name="Goodwin S."/>
            <person name="Spatafora J."/>
            <person name="Crous P."/>
            <person name="Grigoriev I."/>
        </authorList>
    </citation>
    <scope>NUCLEOTIDE SEQUENCE</scope>
    <source>
        <strain evidence="1">CBS 110217</strain>
    </source>
</reference>
<accession>A0A9P4H9V3</accession>
<sequence>MEPHAFAPGASPNTWSLKALIRVFYTIWLAAVDNLAYPPVKHFIKVSQSPATWFYEYDVTAKAALGNTMPAASRNMWPHFQQKYLCEAFYLVFYDSLAAKVQELFGAKVRWFRFILRPNLLFTDDLGDFRTCAHAALEITTSSGAKFVFDGIFLQFDWAEDSWFLSWAKVKADHIMKGEDEEICYVGEPEIKWIRAREKHHQSKFHGQFWKIIAKRVNKLVKELD</sequence>
<evidence type="ECO:0000313" key="1">
    <source>
        <dbReference type="EMBL" id="KAF2029720.1"/>
    </source>
</evidence>
<gene>
    <name evidence="1" type="ORF">EK21DRAFT_112593</name>
</gene>
<dbReference type="Proteomes" id="UP000799777">
    <property type="component" value="Unassembled WGS sequence"/>
</dbReference>
<organism evidence="1 2">
    <name type="scientific">Setomelanomma holmii</name>
    <dbReference type="NCBI Taxonomy" id="210430"/>
    <lineage>
        <taxon>Eukaryota</taxon>
        <taxon>Fungi</taxon>
        <taxon>Dikarya</taxon>
        <taxon>Ascomycota</taxon>
        <taxon>Pezizomycotina</taxon>
        <taxon>Dothideomycetes</taxon>
        <taxon>Pleosporomycetidae</taxon>
        <taxon>Pleosporales</taxon>
        <taxon>Pleosporineae</taxon>
        <taxon>Phaeosphaeriaceae</taxon>
        <taxon>Setomelanomma</taxon>
    </lineage>
</organism>
<keyword evidence="2" id="KW-1185">Reference proteome</keyword>
<evidence type="ECO:0000313" key="2">
    <source>
        <dbReference type="Proteomes" id="UP000799777"/>
    </source>
</evidence>